<dbReference type="EMBL" id="JAWCTQ010000044">
    <property type="protein sequence ID" value="MDT9685624.1"/>
    <property type="molecule type" value="Genomic_DNA"/>
</dbReference>
<feature type="region of interest" description="Disordered" evidence="1">
    <location>
        <begin position="26"/>
        <end position="46"/>
    </location>
</feature>
<feature type="compositionally biased region" description="Gly residues" evidence="1">
    <location>
        <begin position="31"/>
        <end position="40"/>
    </location>
</feature>
<dbReference type="Proteomes" id="UP001250181">
    <property type="component" value="Unassembled WGS sequence"/>
</dbReference>
<evidence type="ECO:0000256" key="2">
    <source>
        <dbReference type="SAM" id="SignalP"/>
    </source>
</evidence>
<sequence>MGKKSVRRVATAAAAAGVAVLVAGCSSGTGTDKGGSGDGGASDSTAAAVQVARTYQSAVNGGDWAKACGLRTERYRHGSVKECVADNAPKTQSPEPSPTESEEFPPLRRADGSVVRGKPKPSATGPDRAETGEVKASAPQSVPAIGDHPAGTGVRVEYTVTWPDSTTTSRKALRVVQQGDTWLVDQSEDIAESDEAHGNPVRDALMRG</sequence>
<protein>
    <recommendedName>
        <fullName evidence="5">Lipoprotein</fullName>
    </recommendedName>
</protein>
<keyword evidence="4" id="KW-1185">Reference proteome</keyword>
<gene>
    <name evidence="3" type="ORF">RND61_26685</name>
</gene>
<accession>A0ABU3QSZ7</accession>
<dbReference type="PROSITE" id="PS51257">
    <property type="entry name" value="PROKAR_LIPOPROTEIN"/>
    <property type="match status" value="1"/>
</dbReference>
<keyword evidence="2" id="KW-0732">Signal</keyword>
<evidence type="ECO:0000313" key="3">
    <source>
        <dbReference type="EMBL" id="MDT9685624.1"/>
    </source>
</evidence>
<comment type="caution">
    <text evidence="3">The sequence shown here is derived from an EMBL/GenBank/DDBJ whole genome shotgun (WGS) entry which is preliminary data.</text>
</comment>
<feature type="region of interest" description="Disordered" evidence="1">
    <location>
        <begin position="188"/>
        <end position="208"/>
    </location>
</feature>
<evidence type="ECO:0008006" key="5">
    <source>
        <dbReference type="Google" id="ProtNLM"/>
    </source>
</evidence>
<evidence type="ECO:0000313" key="4">
    <source>
        <dbReference type="Proteomes" id="UP001250181"/>
    </source>
</evidence>
<organism evidence="3 4">
    <name type="scientific">Streptomyces tamarix</name>
    <dbReference type="NCBI Taxonomy" id="3078565"/>
    <lineage>
        <taxon>Bacteria</taxon>
        <taxon>Bacillati</taxon>
        <taxon>Actinomycetota</taxon>
        <taxon>Actinomycetes</taxon>
        <taxon>Kitasatosporales</taxon>
        <taxon>Streptomycetaceae</taxon>
        <taxon>Streptomyces</taxon>
    </lineage>
</organism>
<feature type="region of interest" description="Disordered" evidence="1">
    <location>
        <begin position="79"/>
        <end position="151"/>
    </location>
</feature>
<feature type="signal peptide" evidence="2">
    <location>
        <begin position="1"/>
        <end position="23"/>
    </location>
</feature>
<name>A0ABU3QSZ7_9ACTN</name>
<dbReference type="RefSeq" id="WP_315880667.1">
    <property type="nucleotide sequence ID" value="NZ_JAWCTQ010000044.1"/>
</dbReference>
<proteinExistence type="predicted"/>
<reference evidence="3 4" key="1">
    <citation type="submission" date="2023-09" db="EMBL/GenBank/DDBJ databases">
        <title>Streptomyces sp. nov.: A antagonism against Alternaria gaisen Producing Streptochlin, Isolated from Tamarix root soil.</title>
        <authorList>
            <person name="Chen Y."/>
        </authorList>
    </citation>
    <scope>NUCLEOTIDE SEQUENCE [LARGE SCALE GENOMIC DNA]</scope>
    <source>
        <strain evidence="3 4">TRM76323</strain>
    </source>
</reference>
<evidence type="ECO:0000256" key="1">
    <source>
        <dbReference type="SAM" id="MobiDB-lite"/>
    </source>
</evidence>
<feature type="chain" id="PRO_5046746688" description="Lipoprotein" evidence="2">
    <location>
        <begin position="24"/>
        <end position="208"/>
    </location>
</feature>